<keyword evidence="1" id="KW-0472">Membrane</keyword>
<name>A0A372NSU8_9SPHI</name>
<dbReference type="OrthoDB" id="1523735at2"/>
<evidence type="ECO:0000313" key="5">
    <source>
        <dbReference type="Proteomes" id="UP000264217"/>
    </source>
</evidence>
<accession>A0A372NSU8</accession>
<dbReference type="InterPro" id="IPR006860">
    <property type="entry name" value="FecR"/>
</dbReference>
<feature type="domain" description="FecR protein" evidence="2">
    <location>
        <begin position="140"/>
        <end position="233"/>
    </location>
</feature>
<dbReference type="PIRSF" id="PIRSF018266">
    <property type="entry name" value="FecR"/>
    <property type="match status" value="1"/>
</dbReference>
<reference evidence="4 5" key="1">
    <citation type="submission" date="2018-08" db="EMBL/GenBank/DDBJ databases">
        <title>Mucilaginibacter sp. MYSH2.</title>
        <authorList>
            <person name="Seo T."/>
        </authorList>
    </citation>
    <scope>NUCLEOTIDE SEQUENCE [LARGE SCALE GENOMIC DNA]</scope>
    <source>
        <strain evidence="4 5">MYSH2</strain>
    </source>
</reference>
<keyword evidence="1" id="KW-1133">Transmembrane helix</keyword>
<dbReference type="PANTHER" id="PTHR30273">
    <property type="entry name" value="PERIPLASMIC SIGNAL SENSOR AND SIGMA FACTOR ACTIVATOR FECR-RELATED"/>
    <property type="match status" value="1"/>
</dbReference>
<keyword evidence="5" id="KW-1185">Reference proteome</keyword>
<dbReference type="RefSeq" id="WP_117392036.1">
    <property type="nucleotide sequence ID" value="NZ_QWDC01000002.1"/>
</dbReference>
<proteinExistence type="predicted"/>
<organism evidence="4 5">
    <name type="scientific">Mucilaginibacter conchicola</name>
    <dbReference type="NCBI Taxonomy" id="2303333"/>
    <lineage>
        <taxon>Bacteria</taxon>
        <taxon>Pseudomonadati</taxon>
        <taxon>Bacteroidota</taxon>
        <taxon>Sphingobacteriia</taxon>
        <taxon>Sphingobacteriales</taxon>
        <taxon>Sphingobacteriaceae</taxon>
        <taxon>Mucilaginibacter</taxon>
    </lineage>
</organism>
<dbReference type="AlphaFoldDB" id="A0A372NSU8"/>
<dbReference type="InterPro" id="IPR032508">
    <property type="entry name" value="FecR_C"/>
</dbReference>
<dbReference type="GO" id="GO:0016989">
    <property type="term" value="F:sigma factor antagonist activity"/>
    <property type="evidence" value="ECO:0007669"/>
    <property type="project" value="TreeGrafter"/>
</dbReference>
<dbReference type="PANTHER" id="PTHR30273:SF2">
    <property type="entry name" value="PROTEIN FECR"/>
    <property type="match status" value="1"/>
</dbReference>
<feature type="transmembrane region" description="Helical" evidence="1">
    <location>
        <begin position="94"/>
        <end position="115"/>
    </location>
</feature>
<evidence type="ECO:0000259" key="3">
    <source>
        <dbReference type="Pfam" id="PF16344"/>
    </source>
</evidence>
<protein>
    <submittedName>
        <fullName evidence="4">DUF4974 domain-containing protein</fullName>
    </submittedName>
</protein>
<feature type="domain" description="Protein FecR C-terminal" evidence="3">
    <location>
        <begin position="280"/>
        <end position="347"/>
    </location>
</feature>
<evidence type="ECO:0000259" key="2">
    <source>
        <dbReference type="Pfam" id="PF04773"/>
    </source>
</evidence>
<sequence length="350" mass="39119">MDYSNYNTDDFLLDESFINYCYDSNDADKAHWENIIRTQPLLKNKINTARDLCLMLNIRVSADEKNKALQKLKASLAAEANLPKPPDVTNVRKLWISRFAIAATLLVLLIGYGFYRYHVTVPGSVLYSQITSANYRMVAQTDNRSRKTLVLPDGTKVLLNGASTLKIANDYNKDNRHVLLTGEAFFEVVKDKSRPFVVLTSKTATTALGTSFKVSNYMSAKTASVMLSTGKVKVEATQAGSAIKEEILVPGQQVVLTDGDKSFTRGDFNQLEIQNWKDSRLVFNNADFTEIATRIESTYGVKLKTNAAPTDKIRFTGQFSNKSLSEVLDAIGYVNNFTYKYNADNVTLVF</sequence>
<dbReference type="Pfam" id="PF04773">
    <property type="entry name" value="FecR"/>
    <property type="match status" value="1"/>
</dbReference>
<comment type="caution">
    <text evidence="4">The sequence shown here is derived from an EMBL/GenBank/DDBJ whole genome shotgun (WGS) entry which is preliminary data.</text>
</comment>
<keyword evidence="1" id="KW-0812">Transmembrane</keyword>
<evidence type="ECO:0000313" key="4">
    <source>
        <dbReference type="EMBL" id="RFZ92325.1"/>
    </source>
</evidence>
<gene>
    <name evidence="4" type="ORF">D0C36_12895</name>
</gene>
<dbReference type="Gene3D" id="2.60.120.1440">
    <property type="match status" value="1"/>
</dbReference>
<dbReference type="Gene3D" id="3.55.50.30">
    <property type="match status" value="1"/>
</dbReference>
<dbReference type="InterPro" id="IPR012373">
    <property type="entry name" value="Ferrdict_sens_TM"/>
</dbReference>
<dbReference type="Pfam" id="PF16344">
    <property type="entry name" value="FecR_C"/>
    <property type="match status" value="1"/>
</dbReference>
<dbReference type="EMBL" id="QWDC01000002">
    <property type="protein sequence ID" value="RFZ92325.1"/>
    <property type="molecule type" value="Genomic_DNA"/>
</dbReference>
<evidence type="ECO:0000256" key="1">
    <source>
        <dbReference type="SAM" id="Phobius"/>
    </source>
</evidence>
<dbReference type="Proteomes" id="UP000264217">
    <property type="component" value="Unassembled WGS sequence"/>
</dbReference>